<sequence>MDPRNDPFQPKHIDEHIEWLAQQGQEETSDGHQSARLVQRLQHYYEEKKQQDTLERAWEHIARKYDESLLSSSEGESISHEQKKNERIELQIMQQNIVKVTPMRNIFRGWGALIAAAVLVVLVASTAVIMSRATQLKGGPGAGGQPSICVSTPTTSTSTTCATPTAPTSTPQPALTPTTPALTPTAPEVTPPPILTPTAPGVTPPPVLTPTAPVVTPTHR</sequence>
<dbReference type="Proteomes" id="UP000612362">
    <property type="component" value="Unassembled WGS sequence"/>
</dbReference>
<dbReference type="RefSeq" id="WP_220194093.1">
    <property type="nucleotide sequence ID" value="NZ_BNJF01000001.1"/>
</dbReference>
<evidence type="ECO:0000256" key="1">
    <source>
        <dbReference type="SAM" id="MobiDB-lite"/>
    </source>
</evidence>
<feature type="compositionally biased region" description="Low complexity" evidence="1">
    <location>
        <begin position="156"/>
        <end position="188"/>
    </location>
</feature>
<reference evidence="3" key="1">
    <citation type="submission" date="2020-10" db="EMBL/GenBank/DDBJ databases">
        <title>Taxonomic study of unclassified bacteria belonging to the class Ktedonobacteria.</title>
        <authorList>
            <person name="Yabe S."/>
            <person name="Wang C.M."/>
            <person name="Zheng Y."/>
            <person name="Sakai Y."/>
            <person name="Cavaletti L."/>
            <person name="Monciardini P."/>
            <person name="Donadio S."/>
        </authorList>
    </citation>
    <scope>NUCLEOTIDE SEQUENCE</scope>
    <source>
        <strain evidence="3">SOSP1-1</strain>
    </source>
</reference>
<keyword evidence="4" id="KW-1185">Reference proteome</keyword>
<protein>
    <submittedName>
        <fullName evidence="3">Uncharacterized protein</fullName>
    </submittedName>
</protein>
<evidence type="ECO:0000313" key="3">
    <source>
        <dbReference type="EMBL" id="GHO44716.1"/>
    </source>
</evidence>
<proteinExistence type="predicted"/>
<feature type="compositionally biased region" description="Low complexity" evidence="1">
    <location>
        <begin position="209"/>
        <end position="220"/>
    </location>
</feature>
<keyword evidence="2" id="KW-0472">Membrane</keyword>
<evidence type="ECO:0000313" key="4">
    <source>
        <dbReference type="Proteomes" id="UP000612362"/>
    </source>
</evidence>
<organism evidence="3 4">
    <name type="scientific">Ktedonospora formicarum</name>
    <dbReference type="NCBI Taxonomy" id="2778364"/>
    <lineage>
        <taxon>Bacteria</taxon>
        <taxon>Bacillati</taxon>
        <taxon>Chloroflexota</taxon>
        <taxon>Ktedonobacteria</taxon>
        <taxon>Ktedonobacterales</taxon>
        <taxon>Ktedonobacteraceae</taxon>
        <taxon>Ktedonospora</taxon>
    </lineage>
</organism>
<accession>A0A8J3HZ91</accession>
<dbReference type="EMBL" id="BNJF01000001">
    <property type="protein sequence ID" value="GHO44716.1"/>
    <property type="molecule type" value="Genomic_DNA"/>
</dbReference>
<comment type="caution">
    <text evidence="3">The sequence shown here is derived from an EMBL/GenBank/DDBJ whole genome shotgun (WGS) entry which is preliminary data.</text>
</comment>
<name>A0A8J3HZ91_9CHLR</name>
<keyword evidence="2" id="KW-1133">Transmembrane helix</keyword>
<evidence type="ECO:0000256" key="2">
    <source>
        <dbReference type="SAM" id="Phobius"/>
    </source>
</evidence>
<dbReference type="AlphaFoldDB" id="A0A8J3HZ91"/>
<feature type="region of interest" description="Disordered" evidence="1">
    <location>
        <begin position="156"/>
        <end position="220"/>
    </location>
</feature>
<keyword evidence="2" id="KW-0812">Transmembrane</keyword>
<feature type="transmembrane region" description="Helical" evidence="2">
    <location>
        <begin position="110"/>
        <end position="130"/>
    </location>
</feature>
<gene>
    <name evidence="3" type="ORF">KSX_28790</name>
</gene>